<dbReference type="PANTHER" id="PTHR11249">
    <property type="entry name" value="GLIAL FACTOR NATURATION FACTOR"/>
    <property type="match status" value="1"/>
</dbReference>
<dbReference type="GO" id="GO:0030479">
    <property type="term" value="C:actin cortical patch"/>
    <property type="evidence" value="ECO:0007669"/>
    <property type="project" value="TreeGrafter"/>
</dbReference>
<comment type="similarity">
    <text evidence="1">Belongs to the actin-binding proteins ADF family. GMF subfamily.</text>
</comment>
<proteinExistence type="inferred from homology"/>
<reference evidence="3" key="1">
    <citation type="submission" date="2022-08" db="EMBL/GenBank/DDBJ databases">
        <authorList>
            <consortium name="DOE Joint Genome Institute"/>
            <person name="Min B."/>
            <person name="Sierra-Patev S."/>
            <person name="Naranjo-Ortiz M."/>
            <person name="Looney B."/>
            <person name="Konkel Z."/>
            <person name="Slot J.C."/>
            <person name="Sakamoto Y."/>
            <person name="Steenwyk J.L."/>
            <person name="Rokas A."/>
            <person name="Carro J."/>
            <person name="Camarero S."/>
            <person name="Ferreira P."/>
            <person name="Molpeceres G."/>
            <person name="Ruiz-duenas F.J."/>
            <person name="Serrano A."/>
            <person name="Henrissat B."/>
            <person name="Drula E."/>
            <person name="Hughes K.W."/>
            <person name="Mata J.L."/>
            <person name="Ishikawa N.K."/>
            <person name="Vargas-Isla R."/>
            <person name="Ushijima S."/>
            <person name="Smith C.A."/>
            <person name="Ahrendt S."/>
            <person name="Andreopoulos W."/>
            <person name="He G."/>
            <person name="LaButti K."/>
            <person name="Lipzen A."/>
            <person name="Ng V."/>
            <person name="Riley R."/>
            <person name="Sandor L."/>
            <person name="Barry K."/>
            <person name="Martinez A.T."/>
            <person name="Xiao Y."/>
            <person name="Gibbons J.G."/>
            <person name="Terashima K."/>
            <person name="Hibbett D.S."/>
            <person name="Grigoriev I.V."/>
        </authorList>
    </citation>
    <scope>NUCLEOTIDE SEQUENCE</scope>
    <source>
        <strain evidence="3">ET3784</strain>
    </source>
</reference>
<evidence type="ECO:0000259" key="2">
    <source>
        <dbReference type="PROSITE" id="PS51263"/>
    </source>
</evidence>
<dbReference type="GO" id="GO:0071846">
    <property type="term" value="P:actin filament debranching"/>
    <property type="evidence" value="ECO:0007669"/>
    <property type="project" value="InterPro"/>
</dbReference>
<dbReference type="Gene3D" id="3.40.20.10">
    <property type="entry name" value="Severin"/>
    <property type="match status" value="1"/>
</dbReference>
<dbReference type="Pfam" id="PF00241">
    <property type="entry name" value="Cofilin_ADF"/>
    <property type="match status" value="1"/>
</dbReference>
<reference evidence="3" key="2">
    <citation type="journal article" date="2023" name="Proc. Natl. Acad. Sci. U.S.A.">
        <title>A global phylogenomic analysis of the shiitake genus Lentinula.</title>
        <authorList>
            <person name="Sierra-Patev S."/>
            <person name="Min B."/>
            <person name="Naranjo-Ortiz M."/>
            <person name="Looney B."/>
            <person name="Konkel Z."/>
            <person name="Slot J.C."/>
            <person name="Sakamoto Y."/>
            <person name="Steenwyk J.L."/>
            <person name="Rokas A."/>
            <person name="Carro J."/>
            <person name="Camarero S."/>
            <person name="Ferreira P."/>
            <person name="Molpeceres G."/>
            <person name="Ruiz-Duenas F.J."/>
            <person name="Serrano A."/>
            <person name="Henrissat B."/>
            <person name="Drula E."/>
            <person name="Hughes K.W."/>
            <person name="Mata J.L."/>
            <person name="Ishikawa N.K."/>
            <person name="Vargas-Isla R."/>
            <person name="Ushijima S."/>
            <person name="Smith C.A."/>
            <person name="Donoghue J."/>
            <person name="Ahrendt S."/>
            <person name="Andreopoulos W."/>
            <person name="He G."/>
            <person name="LaButti K."/>
            <person name="Lipzen A."/>
            <person name="Ng V."/>
            <person name="Riley R."/>
            <person name="Sandor L."/>
            <person name="Barry K."/>
            <person name="Martinez A.T."/>
            <person name="Xiao Y."/>
            <person name="Gibbons J.G."/>
            <person name="Terashima K."/>
            <person name="Grigoriev I.V."/>
            <person name="Hibbett D."/>
        </authorList>
    </citation>
    <scope>NUCLEOTIDE SEQUENCE</scope>
    <source>
        <strain evidence="3">ET3784</strain>
    </source>
</reference>
<keyword evidence="4" id="KW-1185">Reference proteome</keyword>
<dbReference type="EMBL" id="JANVFO010000006">
    <property type="protein sequence ID" value="KAJ3736134.1"/>
    <property type="molecule type" value="Genomic_DNA"/>
</dbReference>
<dbReference type="SUPFAM" id="SSF55753">
    <property type="entry name" value="Actin depolymerizing proteins"/>
    <property type="match status" value="1"/>
</dbReference>
<dbReference type="InterPro" id="IPR002108">
    <property type="entry name" value="ADF-H"/>
</dbReference>
<evidence type="ECO:0000313" key="3">
    <source>
        <dbReference type="EMBL" id="KAJ3736134.1"/>
    </source>
</evidence>
<accession>A0AA38JJ54</accession>
<dbReference type="CDD" id="cd11283">
    <property type="entry name" value="ADF_GMF-beta_like"/>
    <property type="match status" value="1"/>
</dbReference>
<comment type="caution">
    <text evidence="3">The sequence shown here is derived from an EMBL/GenBank/DDBJ whole genome shotgun (WGS) entry which is preliminary data.</text>
</comment>
<gene>
    <name evidence="3" type="ORF">DFJ43DRAFT_1150423</name>
</gene>
<organism evidence="3 4">
    <name type="scientific">Lentinula guzmanii</name>
    <dbReference type="NCBI Taxonomy" id="2804957"/>
    <lineage>
        <taxon>Eukaryota</taxon>
        <taxon>Fungi</taxon>
        <taxon>Dikarya</taxon>
        <taxon>Basidiomycota</taxon>
        <taxon>Agaricomycotina</taxon>
        <taxon>Agaricomycetes</taxon>
        <taxon>Agaricomycetidae</taxon>
        <taxon>Agaricales</taxon>
        <taxon>Marasmiineae</taxon>
        <taxon>Omphalotaceae</taxon>
        <taxon>Lentinula</taxon>
    </lineage>
</organism>
<dbReference type="InterPro" id="IPR011171">
    <property type="entry name" value="GMF"/>
</dbReference>
<evidence type="ECO:0000256" key="1">
    <source>
        <dbReference type="ARBA" id="ARBA00010055"/>
    </source>
</evidence>
<dbReference type="InterPro" id="IPR029006">
    <property type="entry name" value="ADF-H/Gelsolin-like_dom_sf"/>
</dbReference>
<protein>
    <recommendedName>
        <fullName evidence="2">ADF-H domain-containing protein</fullName>
    </recommendedName>
</protein>
<dbReference type="PROSITE" id="PS51263">
    <property type="entry name" value="ADF_H"/>
    <property type="match status" value="1"/>
</dbReference>
<evidence type="ECO:0000313" key="4">
    <source>
        <dbReference type="Proteomes" id="UP001176059"/>
    </source>
</evidence>
<dbReference type="Proteomes" id="UP001176059">
    <property type="component" value="Unassembled WGS sequence"/>
</dbReference>
<dbReference type="GO" id="GO:0034316">
    <property type="term" value="P:negative regulation of Arp2/3 complex-mediated actin nucleation"/>
    <property type="evidence" value="ECO:0007669"/>
    <property type="project" value="TreeGrafter"/>
</dbReference>
<feature type="domain" description="ADF-H" evidence="2">
    <location>
        <begin position="21"/>
        <end position="174"/>
    </location>
</feature>
<dbReference type="PIRSF" id="PIRSF001788">
    <property type="entry name" value="GMF-beta"/>
    <property type="match status" value="1"/>
</dbReference>
<dbReference type="GO" id="GO:0003779">
    <property type="term" value="F:actin binding"/>
    <property type="evidence" value="ECO:0007669"/>
    <property type="project" value="InterPro"/>
</dbReference>
<dbReference type="GO" id="GO:0071933">
    <property type="term" value="F:Arp2/3 complex binding"/>
    <property type="evidence" value="ECO:0007669"/>
    <property type="project" value="InterPro"/>
</dbReference>
<dbReference type="AlphaFoldDB" id="A0AA38JJ54"/>
<name>A0AA38JJ54_9AGAR</name>
<dbReference type="PANTHER" id="PTHR11249:SF2">
    <property type="entry name" value="GLIA MATURATION FACTOR"/>
    <property type="match status" value="1"/>
</dbReference>
<sequence length="176" mass="19833">MSSFHPHSLNPRLKVSGAAESHTVDIPQPIKDSLRKFRFARRNEGSAAIVIKINKQKLIMEEVEQFDNISIEELAEELPENSPRYVVLRLVELISRFAFTDEFYFSHALVHPDGRTSFPLVLINWAPTTSEIGLLTLHASALLDFQTTVDVSKIIEIREGPESLTSDVVNTHLLGK</sequence>